<organism evidence="1 2">
    <name type="scientific">Trifolium medium</name>
    <dbReference type="NCBI Taxonomy" id="97028"/>
    <lineage>
        <taxon>Eukaryota</taxon>
        <taxon>Viridiplantae</taxon>
        <taxon>Streptophyta</taxon>
        <taxon>Embryophyta</taxon>
        <taxon>Tracheophyta</taxon>
        <taxon>Spermatophyta</taxon>
        <taxon>Magnoliopsida</taxon>
        <taxon>eudicotyledons</taxon>
        <taxon>Gunneridae</taxon>
        <taxon>Pentapetalae</taxon>
        <taxon>rosids</taxon>
        <taxon>fabids</taxon>
        <taxon>Fabales</taxon>
        <taxon>Fabaceae</taxon>
        <taxon>Papilionoideae</taxon>
        <taxon>50 kb inversion clade</taxon>
        <taxon>NPAAA clade</taxon>
        <taxon>Hologalegina</taxon>
        <taxon>IRL clade</taxon>
        <taxon>Trifolieae</taxon>
        <taxon>Trifolium</taxon>
    </lineage>
</organism>
<keyword evidence="2" id="KW-1185">Reference proteome</keyword>
<dbReference type="GO" id="GO:0003677">
    <property type="term" value="F:DNA binding"/>
    <property type="evidence" value="ECO:0007669"/>
    <property type="project" value="InterPro"/>
</dbReference>
<sequence>SLPKKGNVVVYFPQGHLEQFASFSPFKPLEIPTYDLQPQIFCRVVNIQLLANKENDEVYTQVTLLPQAEVGFY</sequence>
<name>A0A392Q663_9FABA</name>
<dbReference type="EMBL" id="LXQA010111635">
    <property type="protein sequence ID" value="MCI18745.1"/>
    <property type="molecule type" value="Genomic_DNA"/>
</dbReference>
<comment type="caution">
    <text evidence="1">The sequence shown here is derived from an EMBL/GenBank/DDBJ whole genome shotgun (WGS) entry which is preliminary data.</text>
</comment>
<accession>A0A392Q663</accession>
<feature type="non-terminal residue" evidence="1">
    <location>
        <position position="1"/>
    </location>
</feature>
<dbReference type="InterPro" id="IPR044835">
    <property type="entry name" value="ARF_plant"/>
</dbReference>
<dbReference type="PANTHER" id="PTHR31384:SF102">
    <property type="entry name" value="AUXIN RESPONSE FACTOR 4"/>
    <property type="match status" value="1"/>
</dbReference>
<evidence type="ECO:0000313" key="1">
    <source>
        <dbReference type="EMBL" id="MCI18745.1"/>
    </source>
</evidence>
<protein>
    <submittedName>
        <fullName evidence="1">Auxin response factor 4-like</fullName>
    </submittedName>
</protein>
<proteinExistence type="predicted"/>
<dbReference type="GO" id="GO:0009725">
    <property type="term" value="P:response to hormone"/>
    <property type="evidence" value="ECO:0007669"/>
    <property type="project" value="InterPro"/>
</dbReference>
<dbReference type="AlphaFoldDB" id="A0A392Q663"/>
<dbReference type="GO" id="GO:0006355">
    <property type="term" value="P:regulation of DNA-templated transcription"/>
    <property type="evidence" value="ECO:0007669"/>
    <property type="project" value="InterPro"/>
</dbReference>
<reference evidence="1 2" key="1">
    <citation type="journal article" date="2018" name="Front. Plant Sci.">
        <title>Red Clover (Trifolium pratense) and Zigzag Clover (T. medium) - A Picture of Genomic Similarities and Differences.</title>
        <authorList>
            <person name="Dluhosova J."/>
            <person name="Istvanek J."/>
            <person name="Nedelnik J."/>
            <person name="Repkova J."/>
        </authorList>
    </citation>
    <scope>NUCLEOTIDE SEQUENCE [LARGE SCALE GENOMIC DNA]</scope>
    <source>
        <strain evidence="2">cv. 10/8</strain>
        <tissue evidence="1">Leaf</tissue>
    </source>
</reference>
<dbReference type="PANTHER" id="PTHR31384">
    <property type="entry name" value="AUXIN RESPONSE FACTOR 4-RELATED"/>
    <property type="match status" value="1"/>
</dbReference>
<evidence type="ECO:0000313" key="2">
    <source>
        <dbReference type="Proteomes" id="UP000265520"/>
    </source>
</evidence>
<dbReference type="Proteomes" id="UP000265520">
    <property type="component" value="Unassembled WGS sequence"/>
</dbReference>